<comment type="similarity">
    <text evidence="1">Belongs to the SS18 family.</text>
</comment>
<sequence>MQQHQIQAHMGAYPAHNVTTEIIQKYLDENKQLILAILDNQNLGKMNECAVYQARLQSNLMYLAAIADSQPQTPSFPSQMNPPAAMPGGLHYMAHQQTQQQIVQQQALLAARNSMQYTQAPLSMHHSVAAQHHQQQQQALAAHHGLNPAGHHSMAGLPSGSSLGGGNGLGSGSFPEFGRGGSSVEDLQVRSMGDMRGSSRQDSGLGVNVGSASGHPSEEPEASYLKASEEEGN</sequence>
<dbReference type="OrthoDB" id="10265171at2759"/>
<feature type="region of interest" description="Disordered" evidence="2">
    <location>
        <begin position="146"/>
        <end position="233"/>
    </location>
</feature>
<proteinExistence type="inferred from homology"/>
<dbReference type="Pfam" id="PF05030">
    <property type="entry name" value="SSXT"/>
    <property type="match status" value="1"/>
</dbReference>
<dbReference type="InterPro" id="IPR007726">
    <property type="entry name" value="SS18_N"/>
</dbReference>
<gene>
    <name evidence="4" type="ORF">KP509_03G033900</name>
</gene>
<protein>
    <recommendedName>
        <fullName evidence="3">SS18 N-terminal domain-containing protein</fullName>
    </recommendedName>
</protein>
<comment type="caution">
    <text evidence="4">The sequence shown here is derived from an EMBL/GenBank/DDBJ whole genome shotgun (WGS) entry which is preliminary data.</text>
</comment>
<dbReference type="EMBL" id="CM035408">
    <property type="protein sequence ID" value="KAH7441323.1"/>
    <property type="molecule type" value="Genomic_DNA"/>
</dbReference>
<evidence type="ECO:0000256" key="2">
    <source>
        <dbReference type="SAM" id="MobiDB-lite"/>
    </source>
</evidence>
<dbReference type="Proteomes" id="UP000825935">
    <property type="component" value="Chromosome 3"/>
</dbReference>
<dbReference type="AlphaFoldDB" id="A0A8T2V627"/>
<dbReference type="OMA" id="NKQDIGT"/>
<organism evidence="4 5">
    <name type="scientific">Ceratopteris richardii</name>
    <name type="common">Triangle waterfern</name>
    <dbReference type="NCBI Taxonomy" id="49495"/>
    <lineage>
        <taxon>Eukaryota</taxon>
        <taxon>Viridiplantae</taxon>
        <taxon>Streptophyta</taxon>
        <taxon>Embryophyta</taxon>
        <taxon>Tracheophyta</taxon>
        <taxon>Polypodiopsida</taxon>
        <taxon>Polypodiidae</taxon>
        <taxon>Polypodiales</taxon>
        <taxon>Pteridineae</taxon>
        <taxon>Pteridaceae</taxon>
        <taxon>Parkerioideae</taxon>
        <taxon>Ceratopteris</taxon>
    </lineage>
</organism>
<feature type="compositionally biased region" description="Gly residues" evidence="2">
    <location>
        <begin position="162"/>
        <end position="171"/>
    </location>
</feature>
<evidence type="ECO:0000313" key="5">
    <source>
        <dbReference type="Proteomes" id="UP000825935"/>
    </source>
</evidence>
<feature type="domain" description="SS18 N-terminal" evidence="3">
    <location>
        <begin position="17"/>
        <end position="72"/>
    </location>
</feature>
<evidence type="ECO:0000259" key="3">
    <source>
        <dbReference type="Pfam" id="PF05030"/>
    </source>
</evidence>
<evidence type="ECO:0000256" key="1">
    <source>
        <dbReference type="ARBA" id="ARBA00007945"/>
    </source>
</evidence>
<name>A0A8T2V627_CERRI</name>
<keyword evidence="5" id="KW-1185">Reference proteome</keyword>
<evidence type="ECO:0000313" key="4">
    <source>
        <dbReference type="EMBL" id="KAH7441323.1"/>
    </source>
</evidence>
<reference evidence="4" key="1">
    <citation type="submission" date="2021-08" db="EMBL/GenBank/DDBJ databases">
        <title>WGS assembly of Ceratopteris richardii.</title>
        <authorList>
            <person name="Marchant D.B."/>
            <person name="Chen G."/>
            <person name="Jenkins J."/>
            <person name="Shu S."/>
            <person name="Leebens-Mack J."/>
            <person name="Grimwood J."/>
            <person name="Schmutz J."/>
            <person name="Soltis P."/>
            <person name="Soltis D."/>
            <person name="Chen Z.-H."/>
        </authorList>
    </citation>
    <scope>NUCLEOTIDE SEQUENCE</scope>
    <source>
        <strain evidence="4">Whitten #5841</strain>
        <tissue evidence="4">Leaf</tissue>
    </source>
</reference>
<accession>A0A8T2V627</accession>